<keyword evidence="8" id="KW-0010">Activator</keyword>
<sequence>MASQSSLSSIDKDNLLISLEPTPLADEREYYGVKSARNLSQIIPQITLERGSFANVTEERLRKEILKQSKFTTPTSPTHTSSPTAAAANSPENADDDDTTAVAEFSETEEQLAKDRAEIVRLISLAQNEAAVALDFVSLLISSVKPAAGTTSMSPHLRSHVPVGSLGADRIKATPQQDDHDVCLGWKVHAVTAAADRLSSAATRLEAEGKRELRYWQQVRDIALSGEVLSKIRTPDYRGLGVRYGFGDVGSNYKEKGIATLRRTKDGSIVLKTEGDRRTKVLSVSVQRNLPGSDAEFTTTGKHATDINYDTTEFRNEIKQARDLLFEEELFFEIARETRLLVSQGIIFDFGDRVTIPIDTNCKVRLEMIELSSTTPDDSEMDLDSPPSPDSAIAEGINSALHLLLSKIHRKNLKQRRSIPQPLGSRSVATGTKSEILEPLVRALSVGSIKDGLAALLGELIASVKEGE</sequence>
<evidence type="ECO:0000256" key="6">
    <source>
        <dbReference type="ARBA" id="ARBA00023242"/>
    </source>
</evidence>
<dbReference type="Gene3D" id="6.10.250.2620">
    <property type="match status" value="1"/>
</dbReference>
<protein>
    <recommendedName>
        <fullName evidence="3 8">Mediator of RNA polymerase II transcription subunit 17</fullName>
    </recommendedName>
    <alternativeName>
        <fullName evidence="7 8">Mediator complex subunit 17</fullName>
    </alternativeName>
</protein>
<evidence type="ECO:0000256" key="2">
    <source>
        <dbReference type="ARBA" id="ARBA00005635"/>
    </source>
</evidence>
<dbReference type="InterPro" id="IPR019313">
    <property type="entry name" value="Mediator_Med17"/>
</dbReference>
<dbReference type="RefSeq" id="XP_064768424.1">
    <property type="nucleotide sequence ID" value="XM_064909743.1"/>
</dbReference>
<reference evidence="10 11" key="1">
    <citation type="submission" date="2024-03" db="EMBL/GenBank/DDBJ databases">
        <title>Genome-scale model development and genomic sequencing of the oleaginous clade Lipomyces.</title>
        <authorList>
            <consortium name="Lawrence Berkeley National Laboratory"/>
            <person name="Czajka J.J."/>
            <person name="Han Y."/>
            <person name="Kim J."/>
            <person name="Mondo S.J."/>
            <person name="Hofstad B.A."/>
            <person name="Robles A."/>
            <person name="Haridas S."/>
            <person name="Riley R."/>
            <person name="LaButti K."/>
            <person name="Pangilinan J."/>
            <person name="Andreopoulos W."/>
            <person name="Lipzen A."/>
            <person name="Yan J."/>
            <person name="Wang M."/>
            <person name="Ng V."/>
            <person name="Grigoriev I.V."/>
            <person name="Spatafora J.W."/>
            <person name="Magnuson J.K."/>
            <person name="Baker S.E."/>
            <person name="Pomraning K.R."/>
        </authorList>
    </citation>
    <scope>NUCLEOTIDE SEQUENCE [LARGE SCALE GENOMIC DNA]</scope>
    <source>
        <strain evidence="10 11">Phaff 52-87</strain>
    </source>
</reference>
<evidence type="ECO:0000256" key="5">
    <source>
        <dbReference type="ARBA" id="ARBA00023163"/>
    </source>
</evidence>
<comment type="subcellular location">
    <subcellularLocation>
        <location evidence="1 8">Nucleus</location>
    </subcellularLocation>
</comment>
<keyword evidence="11" id="KW-1185">Reference proteome</keyword>
<dbReference type="PANTHER" id="PTHR13114">
    <property type="entry name" value="MEDIATOR OF RNA POLYMERASE II TRANSCRIPTION SUBUNIT 17"/>
    <property type="match status" value="1"/>
</dbReference>
<evidence type="ECO:0000256" key="7">
    <source>
        <dbReference type="ARBA" id="ARBA00032014"/>
    </source>
</evidence>
<evidence type="ECO:0000256" key="4">
    <source>
        <dbReference type="ARBA" id="ARBA00023015"/>
    </source>
</evidence>
<evidence type="ECO:0000256" key="1">
    <source>
        <dbReference type="ARBA" id="ARBA00004123"/>
    </source>
</evidence>
<evidence type="ECO:0000256" key="9">
    <source>
        <dbReference type="SAM" id="MobiDB-lite"/>
    </source>
</evidence>
<organism evidence="10 11">
    <name type="scientific">Myxozyma melibiosi</name>
    <dbReference type="NCBI Taxonomy" id="54550"/>
    <lineage>
        <taxon>Eukaryota</taxon>
        <taxon>Fungi</taxon>
        <taxon>Dikarya</taxon>
        <taxon>Ascomycota</taxon>
        <taxon>Saccharomycotina</taxon>
        <taxon>Lipomycetes</taxon>
        <taxon>Lipomycetales</taxon>
        <taxon>Lipomycetaceae</taxon>
        <taxon>Myxozyma</taxon>
    </lineage>
</organism>
<keyword evidence="4 8" id="KW-0805">Transcription regulation</keyword>
<keyword evidence="6 8" id="KW-0539">Nucleus</keyword>
<dbReference type="Proteomes" id="UP001498771">
    <property type="component" value="Unassembled WGS sequence"/>
</dbReference>
<feature type="region of interest" description="Disordered" evidence="9">
    <location>
        <begin position="67"/>
        <end position="100"/>
    </location>
</feature>
<feature type="compositionally biased region" description="Low complexity" evidence="9">
    <location>
        <begin position="72"/>
        <end position="91"/>
    </location>
</feature>
<name>A0ABR1F6D6_9ASCO</name>
<gene>
    <name evidence="8" type="primary">MED17</name>
    <name evidence="10" type="ORF">BZA70DRAFT_155353</name>
</gene>
<keyword evidence="5 8" id="KW-0804">Transcription</keyword>
<proteinExistence type="inferred from homology"/>
<dbReference type="PANTHER" id="PTHR13114:SF7">
    <property type="entry name" value="MEDIATOR OF RNA POLYMERASE II TRANSCRIPTION SUBUNIT 17"/>
    <property type="match status" value="1"/>
</dbReference>
<dbReference type="EMBL" id="JBBJBU010000005">
    <property type="protein sequence ID" value="KAK7205391.1"/>
    <property type="molecule type" value="Genomic_DNA"/>
</dbReference>
<comment type="function">
    <text evidence="8">Component of the Mediator complex, a coactivator involved in the regulated transcription of nearly all RNA polymerase II-dependent genes. Mediator functions as a bridge to convey information from gene-specific regulatory proteins to the basal RNA polymerase II transcription machinery. Mediator is recruited to promoters by direct interactions with regulatory proteins and serves as a scaffold for the assembly of a functional preinitiation complex with RNA polymerase II and the general transcription factors.</text>
</comment>
<evidence type="ECO:0000313" key="11">
    <source>
        <dbReference type="Proteomes" id="UP001498771"/>
    </source>
</evidence>
<comment type="similarity">
    <text evidence="2 8">Belongs to the Mediator complex subunit 17 family.</text>
</comment>
<evidence type="ECO:0000313" key="10">
    <source>
        <dbReference type="EMBL" id="KAK7205391.1"/>
    </source>
</evidence>
<comment type="subunit">
    <text evidence="8">Component of the Mediator complex.</text>
</comment>
<comment type="caution">
    <text evidence="10">The sequence shown here is derived from an EMBL/GenBank/DDBJ whole genome shotgun (WGS) entry which is preliminary data.</text>
</comment>
<dbReference type="Pfam" id="PF10156">
    <property type="entry name" value="Med17"/>
    <property type="match status" value="1"/>
</dbReference>
<evidence type="ECO:0000256" key="3">
    <source>
        <dbReference type="ARBA" id="ARBA00019610"/>
    </source>
</evidence>
<dbReference type="GeneID" id="90035255"/>
<evidence type="ECO:0000256" key="8">
    <source>
        <dbReference type="RuleBase" id="RU364140"/>
    </source>
</evidence>
<accession>A0ABR1F6D6</accession>